<proteinExistence type="predicted"/>
<gene>
    <name evidence="2" type="ORF">HPB51_007537</name>
</gene>
<accession>A0A9J6E8V0</accession>
<organism evidence="2 3">
    <name type="scientific">Rhipicephalus microplus</name>
    <name type="common">Cattle tick</name>
    <name type="synonym">Boophilus microplus</name>
    <dbReference type="NCBI Taxonomy" id="6941"/>
    <lineage>
        <taxon>Eukaryota</taxon>
        <taxon>Metazoa</taxon>
        <taxon>Ecdysozoa</taxon>
        <taxon>Arthropoda</taxon>
        <taxon>Chelicerata</taxon>
        <taxon>Arachnida</taxon>
        <taxon>Acari</taxon>
        <taxon>Parasitiformes</taxon>
        <taxon>Ixodida</taxon>
        <taxon>Ixodoidea</taxon>
        <taxon>Ixodidae</taxon>
        <taxon>Rhipicephalinae</taxon>
        <taxon>Rhipicephalus</taxon>
        <taxon>Boophilus</taxon>
    </lineage>
</organism>
<sequence>MLFKMWRLHQRVLRRGLLRFHGRLARKKAKKAGQHRLRSNRLAGLIRRLDGTVGLHAGERPCNVRVCPRPPLPVVVVSESENLVARACVPLSRWFAFGEASFHLQHAVDLCSHSRTTDPDIPASTTLRSGRVLSNSPPITDGVQASTAAPHHDCSEAISRGFSLFAQELKTSGFGCASFGSFNENEIPYFHGFKDDPTNWTLDLWHTPAPSSSVVEVNLRDAASIDHQIYFWQIPGPNRSMVESVGRNGAASAGRLSPQHFS</sequence>
<name>A0A9J6E8V0_RHIMP</name>
<dbReference type="AlphaFoldDB" id="A0A9J6E8V0"/>
<dbReference type="EMBL" id="JABSTU010000005">
    <property type="protein sequence ID" value="KAH8030517.1"/>
    <property type="molecule type" value="Genomic_DNA"/>
</dbReference>
<feature type="region of interest" description="Disordered" evidence="1">
    <location>
        <begin position="243"/>
        <end position="262"/>
    </location>
</feature>
<evidence type="ECO:0000313" key="2">
    <source>
        <dbReference type="EMBL" id="KAH8030517.1"/>
    </source>
</evidence>
<dbReference type="Proteomes" id="UP000821866">
    <property type="component" value="Chromosome 3"/>
</dbReference>
<evidence type="ECO:0000313" key="3">
    <source>
        <dbReference type="Proteomes" id="UP000821866"/>
    </source>
</evidence>
<reference evidence="2" key="2">
    <citation type="submission" date="2021-09" db="EMBL/GenBank/DDBJ databases">
        <authorList>
            <person name="Jia N."/>
            <person name="Wang J."/>
            <person name="Shi W."/>
            <person name="Du L."/>
            <person name="Sun Y."/>
            <person name="Zhan W."/>
            <person name="Jiang J."/>
            <person name="Wang Q."/>
            <person name="Zhang B."/>
            <person name="Ji P."/>
            <person name="Sakyi L.B."/>
            <person name="Cui X."/>
            <person name="Yuan T."/>
            <person name="Jiang B."/>
            <person name="Yang W."/>
            <person name="Lam T.T.-Y."/>
            <person name="Chang Q."/>
            <person name="Ding S."/>
            <person name="Wang X."/>
            <person name="Zhu J."/>
            <person name="Ruan X."/>
            <person name="Zhao L."/>
            <person name="Wei J."/>
            <person name="Que T."/>
            <person name="Du C."/>
            <person name="Cheng J."/>
            <person name="Dai P."/>
            <person name="Han X."/>
            <person name="Huang E."/>
            <person name="Gao Y."/>
            <person name="Liu J."/>
            <person name="Shao H."/>
            <person name="Ye R."/>
            <person name="Li L."/>
            <person name="Wei W."/>
            <person name="Wang X."/>
            <person name="Wang C."/>
            <person name="Huo Q."/>
            <person name="Li W."/>
            <person name="Guo W."/>
            <person name="Chen H."/>
            <person name="Chen S."/>
            <person name="Zhou L."/>
            <person name="Zhou L."/>
            <person name="Ni X."/>
            <person name="Tian J."/>
            <person name="Zhou Y."/>
            <person name="Sheng Y."/>
            <person name="Liu T."/>
            <person name="Pan Y."/>
            <person name="Xia L."/>
            <person name="Li J."/>
            <person name="Zhao F."/>
            <person name="Cao W."/>
        </authorList>
    </citation>
    <scope>NUCLEOTIDE SEQUENCE</scope>
    <source>
        <strain evidence="2">Rmic-2018</strain>
        <tissue evidence="2">Larvae</tissue>
    </source>
</reference>
<comment type="caution">
    <text evidence="2">The sequence shown here is derived from an EMBL/GenBank/DDBJ whole genome shotgun (WGS) entry which is preliminary data.</text>
</comment>
<protein>
    <submittedName>
        <fullName evidence="2">Uncharacterized protein</fullName>
    </submittedName>
</protein>
<evidence type="ECO:0000256" key="1">
    <source>
        <dbReference type="SAM" id="MobiDB-lite"/>
    </source>
</evidence>
<keyword evidence="3" id="KW-1185">Reference proteome</keyword>
<reference evidence="2" key="1">
    <citation type="journal article" date="2020" name="Cell">
        <title>Large-Scale Comparative Analyses of Tick Genomes Elucidate Their Genetic Diversity and Vector Capacities.</title>
        <authorList>
            <consortium name="Tick Genome and Microbiome Consortium (TIGMIC)"/>
            <person name="Jia N."/>
            <person name="Wang J."/>
            <person name="Shi W."/>
            <person name="Du L."/>
            <person name="Sun Y."/>
            <person name="Zhan W."/>
            <person name="Jiang J.F."/>
            <person name="Wang Q."/>
            <person name="Zhang B."/>
            <person name="Ji P."/>
            <person name="Bell-Sakyi L."/>
            <person name="Cui X.M."/>
            <person name="Yuan T.T."/>
            <person name="Jiang B.G."/>
            <person name="Yang W.F."/>
            <person name="Lam T.T."/>
            <person name="Chang Q.C."/>
            <person name="Ding S.J."/>
            <person name="Wang X.J."/>
            <person name="Zhu J.G."/>
            <person name="Ruan X.D."/>
            <person name="Zhao L."/>
            <person name="Wei J.T."/>
            <person name="Ye R.Z."/>
            <person name="Que T.C."/>
            <person name="Du C.H."/>
            <person name="Zhou Y.H."/>
            <person name="Cheng J.X."/>
            <person name="Dai P.F."/>
            <person name="Guo W.B."/>
            <person name="Han X.H."/>
            <person name="Huang E.J."/>
            <person name="Li L.F."/>
            <person name="Wei W."/>
            <person name="Gao Y.C."/>
            <person name="Liu J.Z."/>
            <person name="Shao H.Z."/>
            <person name="Wang X."/>
            <person name="Wang C.C."/>
            <person name="Yang T.C."/>
            <person name="Huo Q.B."/>
            <person name="Li W."/>
            <person name="Chen H.Y."/>
            <person name="Chen S.E."/>
            <person name="Zhou L.G."/>
            <person name="Ni X.B."/>
            <person name="Tian J.H."/>
            <person name="Sheng Y."/>
            <person name="Liu T."/>
            <person name="Pan Y.S."/>
            <person name="Xia L.Y."/>
            <person name="Li J."/>
            <person name="Zhao F."/>
            <person name="Cao W.C."/>
        </authorList>
    </citation>
    <scope>NUCLEOTIDE SEQUENCE</scope>
    <source>
        <strain evidence="2">Rmic-2018</strain>
    </source>
</reference>